<dbReference type="OrthoDB" id="9812295at2"/>
<evidence type="ECO:0000259" key="1">
    <source>
        <dbReference type="Pfam" id="PF03358"/>
    </source>
</evidence>
<dbReference type="GO" id="GO:0005829">
    <property type="term" value="C:cytosol"/>
    <property type="evidence" value="ECO:0007669"/>
    <property type="project" value="TreeGrafter"/>
</dbReference>
<dbReference type="AlphaFoldDB" id="A0A3D9UWP1"/>
<reference evidence="2 3" key="1">
    <citation type="submission" date="2018-08" db="EMBL/GenBank/DDBJ databases">
        <title>Sequencing the genomes of 1000 actinobacteria strains.</title>
        <authorList>
            <person name="Klenk H.-P."/>
        </authorList>
    </citation>
    <scope>NUCLEOTIDE SEQUENCE [LARGE SCALE GENOMIC DNA]</scope>
    <source>
        <strain evidence="2 3">DSM 22967</strain>
    </source>
</reference>
<dbReference type="PANTHER" id="PTHR30543">
    <property type="entry name" value="CHROMATE REDUCTASE"/>
    <property type="match status" value="1"/>
</dbReference>
<dbReference type="GO" id="GO:0010181">
    <property type="term" value="F:FMN binding"/>
    <property type="evidence" value="ECO:0007669"/>
    <property type="project" value="TreeGrafter"/>
</dbReference>
<dbReference type="EMBL" id="QTUA01000001">
    <property type="protein sequence ID" value="REF31015.1"/>
    <property type="molecule type" value="Genomic_DNA"/>
</dbReference>
<feature type="domain" description="NADPH-dependent FMN reductase-like" evidence="1">
    <location>
        <begin position="3"/>
        <end position="146"/>
    </location>
</feature>
<comment type="caution">
    <text evidence="2">The sequence shown here is derived from an EMBL/GenBank/DDBJ whole genome shotgun (WGS) entry which is preliminary data.</text>
</comment>
<dbReference type="Proteomes" id="UP000256253">
    <property type="component" value="Unassembled WGS sequence"/>
</dbReference>
<dbReference type="Gene3D" id="3.40.50.360">
    <property type="match status" value="1"/>
</dbReference>
<dbReference type="GO" id="GO:0016491">
    <property type="term" value="F:oxidoreductase activity"/>
    <property type="evidence" value="ECO:0007669"/>
    <property type="project" value="InterPro"/>
</dbReference>
<sequence>MKKLGLIVSSTRPSRIGPKAAEWVKSVAANQGWEVELFDLAEIGLPFLDEADVPMQGNYTQPHTKEWAAKVAGVDAVAVVTPQYNKSFPATIKNAIDFLFAEWNDKPVALVGYGWTGGTDATEGLAGVFGHVKANVVDQINLVFNTDLDPAGEMTVSEENDDALRIALTAMADAPANQPA</sequence>
<dbReference type="InterPro" id="IPR029039">
    <property type="entry name" value="Flavoprotein-like_sf"/>
</dbReference>
<dbReference type="SUPFAM" id="SSF52218">
    <property type="entry name" value="Flavoproteins"/>
    <property type="match status" value="1"/>
</dbReference>
<organism evidence="2 3">
    <name type="scientific">Calidifontibacter indicus</name>
    <dbReference type="NCBI Taxonomy" id="419650"/>
    <lineage>
        <taxon>Bacteria</taxon>
        <taxon>Bacillati</taxon>
        <taxon>Actinomycetota</taxon>
        <taxon>Actinomycetes</taxon>
        <taxon>Micrococcales</taxon>
        <taxon>Dermacoccaceae</taxon>
        <taxon>Calidifontibacter</taxon>
    </lineage>
</organism>
<dbReference type="Pfam" id="PF03358">
    <property type="entry name" value="FMN_red"/>
    <property type="match status" value="1"/>
</dbReference>
<protein>
    <submittedName>
        <fullName evidence="2">NAD(P)H-dependent FMN reductase</fullName>
    </submittedName>
</protein>
<evidence type="ECO:0000313" key="3">
    <source>
        <dbReference type="Proteomes" id="UP000256253"/>
    </source>
</evidence>
<evidence type="ECO:0000313" key="2">
    <source>
        <dbReference type="EMBL" id="REF31015.1"/>
    </source>
</evidence>
<gene>
    <name evidence="2" type="ORF">DFJ65_2056</name>
</gene>
<keyword evidence="3" id="KW-1185">Reference proteome</keyword>
<dbReference type="InterPro" id="IPR005025">
    <property type="entry name" value="FMN_Rdtase-like_dom"/>
</dbReference>
<dbReference type="PANTHER" id="PTHR30543:SF21">
    <property type="entry name" value="NAD(P)H-DEPENDENT FMN REDUCTASE LOT6"/>
    <property type="match status" value="1"/>
</dbReference>
<proteinExistence type="predicted"/>
<dbReference type="RefSeq" id="WP_115922925.1">
    <property type="nucleotide sequence ID" value="NZ_QTUA01000001.1"/>
</dbReference>
<accession>A0A3D9UWP1</accession>
<dbReference type="InterPro" id="IPR050712">
    <property type="entry name" value="NAD(P)H-dep_reductase"/>
</dbReference>
<name>A0A3D9UWP1_9MICO</name>